<sequence>MDEYNAGTEALHLARRYADRAARMATSAENKLHTSERHLSGDYAAVGTLYADVSRVYAAIATATPEPEPTPAEES</sequence>
<evidence type="ECO:0000313" key="2">
    <source>
        <dbReference type="Proteomes" id="UP000596130"/>
    </source>
</evidence>
<dbReference type="AlphaFoldDB" id="A0A7T4PGJ2"/>
<reference evidence="1 2" key="1">
    <citation type="submission" date="2020-12" db="EMBL/GenBank/DDBJ databases">
        <title>Identification and biosynthesis of polyene macrolides produced by Streptomyces alfalfae Men-myco-93-63.</title>
        <authorList>
            <person name="Liu D."/>
            <person name="Li Y."/>
            <person name="Liu L."/>
            <person name="Han X."/>
            <person name="Shen F."/>
        </authorList>
    </citation>
    <scope>NUCLEOTIDE SEQUENCE [LARGE SCALE GENOMIC DNA]</scope>
    <source>
        <strain evidence="1 2">Men-myco-93-63</strain>
    </source>
</reference>
<dbReference type="Proteomes" id="UP000596130">
    <property type="component" value="Chromosome"/>
</dbReference>
<gene>
    <name evidence="1" type="ORF">I8755_16570</name>
</gene>
<dbReference type="RefSeq" id="WP_198502912.1">
    <property type="nucleotide sequence ID" value="NZ_CP065959.1"/>
</dbReference>
<dbReference type="EMBL" id="CP065959">
    <property type="protein sequence ID" value="QQC89847.1"/>
    <property type="molecule type" value="Genomic_DNA"/>
</dbReference>
<accession>A0A7T4PGJ2</accession>
<name>A0A7T4PGJ2_9ACTN</name>
<organism evidence="1 2">
    <name type="scientific">Streptomyces alfalfae</name>
    <dbReference type="NCBI Taxonomy" id="1642299"/>
    <lineage>
        <taxon>Bacteria</taxon>
        <taxon>Bacillati</taxon>
        <taxon>Actinomycetota</taxon>
        <taxon>Actinomycetes</taxon>
        <taxon>Kitasatosporales</taxon>
        <taxon>Streptomycetaceae</taxon>
        <taxon>Streptomyces</taxon>
    </lineage>
</organism>
<protein>
    <submittedName>
        <fullName evidence="1">Uncharacterized protein</fullName>
    </submittedName>
</protein>
<evidence type="ECO:0000313" key="1">
    <source>
        <dbReference type="EMBL" id="QQC89847.1"/>
    </source>
</evidence>
<proteinExistence type="predicted"/>